<evidence type="ECO:0000313" key="3">
    <source>
        <dbReference type="Proteomes" id="UP000447873"/>
    </source>
</evidence>
<sequence length="81" mass="9170">MHFQPLLLSILFAHPTSAYACCFEIVGATYYKNFRTVMQSGALQVWRPTGGADDCMIVVDRDGANCKQWKYKIPERAATCY</sequence>
<gene>
    <name evidence="2" type="ORF">EG328_003701</name>
</gene>
<protein>
    <recommendedName>
        <fullName evidence="4">Secreted protein</fullName>
    </recommendedName>
</protein>
<organism evidence="2 3">
    <name type="scientific">Venturia inaequalis</name>
    <name type="common">Apple scab fungus</name>
    <dbReference type="NCBI Taxonomy" id="5025"/>
    <lineage>
        <taxon>Eukaryota</taxon>
        <taxon>Fungi</taxon>
        <taxon>Dikarya</taxon>
        <taxon>Ascomycota</taxon>
        <taxon>Pezizomycotina</taxon>
        <taxon>Dothideomycetes</taxon>
        <taxon>Pleosporomycetidae</taxon>
        <taxon>Venturiales</taxon>
        <taxon>Venturiaceae</taxon>
        <taxon>Venturia</taxon>
    </lineage>
</organism>
<keyword evidence="1" id="KW-0732">Signal</keyword>
<feature type="signal peptide" evidence="1">
    <location>
        <begin position="1"/>
        <end position="20"/>
    </location>
</feature>
<accession>A0A8H3UTV6</accession>
<feature type="chain" id="PRO_5034995121" description="Secreted protein" evidence="1">
    <location>
        <begin position="21"/>
        <end position="81"/>
    </location>
</feature>
<name>A0A8H3UTV6_VENIN</name>
<comment type="caution">
    <text evidence="2">The sequence shown here is derived from an EMBL/GenBank/DDBJ whole genome shotgun (WGS) entry which is preliminary data.</text>
</comment>
<reference evidence="2 3" key="1">
    <citation type="submission" date="2018-12" db="EMBL/GenBank/DDBJ databases">
        <title>Venturia inaequalis Genome Resource.</title>
        <authorList>
            <person name="Lichtner F.J."/>
        </authorList>
    </citation>
    <scope>NUCLEOTIDE SEQUENCE [LARGE SCALE GENOMIC DNA]</scope>
    <source>
        <strain evidence="2 3">120213</strain>
    </source>
</reference>
<evidence type="ECO:0000313" key="2">
    <source>
        <dbReference type="EMBL" id="KAE9974689.1"/>
    </source>
</evidence>
<evidence type="ECO:0000256" key="1">
    <source>
        <dbReference type="SAM" id="SignalP"/>
    </source>
</evidence>
<dbReference type="EMBL" id="WNWS01000212">
    <property type="protein sequence ID" value="KAE9974689.1"/>
    <property type="molecule type" value="Genomic_DNA"/>
</dbReference>
<evidence type="ECO:0008006" key="4">
    <source>
        <dbReference type="Google" id="ProtNLM"/>
    </source>
</evidence>
<dbReference type="Proteomes" id="UP000447873">
    <property type="component" value="Unassembled WGS sequence"/>
</dbReference>
<proteinExistence type="predicted"/>
<dbReference type="AlphaFoldDB" id="A0A8H3UTV6"/>